<keyword evidence="2" id="KW-1185">Reference proteome</keyword>
<organism evidence="1 2">
    <name type="scientific">Cichorium intybus</name>
    <name type="common">Chicory</name>
    <dbReference type="NCBI Taxonomy" id="13427"/>
    <lineage>
        <taxon>Eukaryota</taxon>
        <taxon>Viridiplantae</taxon>
        <taxon>Streptophyta</taxon>
        <taxon>Embryophyta</taxon>
        <taxon>Tracheophyta</taxon>
        <taxon>Spermatophyta</taxon>
        <taxon>Magnoliopsida</taxon>
        <taxon>eudicotyledons</taxon>
        <taxon>Gunneridae</taxon>
        <taxon>Pentapetalae</taxon>
        <taxon>asterids</taxon>
        <taxon>campanulids</taxon>
        <taxon>Asterales</taxon>
        <taxon>Asteraceae</taxon>
        <taxon>Cichorioideae</taxon>
        <taxon>Cichorieae</taxon>
        <taxon>Cichoriinae</taxon>
        <taxon>Cichorium</taxon>
    </lineage>
</organism>
<reference evidence="1 2" key="2">
    <citation type="journal article" date="2022" name="Mol. Ecol. Resour.">
        <title>The genomes of chicory, endive, great burdock and yacon provide insights into Asteraceae paleo-polyploidization history and plant inulin production.</title>
        <authorList>
            <person name="Fan W."/>
            <person name="Wang S."/>
            <person name="Wang H."/>
            <person name="Wang A."/>
            <person name="Jiang F."/>
            <person name="Liu H."/>
            <person name="Zhao H."/>
            <person name="Xu D."/>
            <person name="Zhang Y."/>
        </authorList>
    </citation>
    <scope>NUCLEOTIDE SEQUENCE [LARGE SCALE GENOMIC DNA]</scope>
    <source>
        <strain evidence="2">cv. Punajuju</strain>
        <tissue evidence="1">Leaves</tissue>
    </source>
</reference>
<evidence type="ECO:0000313" key="1">
    <source>
        <dbReference type="EMBL" id="KAI3753107.1"/>
    </source>
</evidence>
<dbReference type="EMBL" id="CM042012">
    <property type="protein sequence ID" value="KAI3753107.1"/>
    <property type="molecule type" value="Genomic_DNA"/>
</dbReference>
<name>A0ACB9E2T2_CICIN</name>
<proteinExistence type="predicted"/>
<evidence type="ECO:0000313" key="2">
    <source>
        <dbReference type="Proteomes" id="UP001055811"/>
    </source>
</evidence>
<gene>
    <name evidence="1" type="ORF">L2E82_25152</name>
</gene>
<reference evidence="2" key="1">
    <citation type="journal article" date="2022" name="Mol. Ecol. Resour.">
        <title>The genomes of chicory, endive, great burdock and yacon provide insights into Asteraceae palaeo-polyploidization history and plant inulin production.</title>
        <authorList>
            <person name="Fan W."/>
            <person name="Wang S."/>
            <person name="Wang H."/>
            <person name="Wang A."/>
            <person name="Jiang F."/>
            <person name="Liu H."/>
            <person name="Zhao H."/>
            <person name="Xu D."/>
            <person name="Zhang Y."/>
        </authorList>
    </citation>
    <scope>NUCLEOTIDE SEQUENCE [LARGE SCALE GENOMIC DNA]</scope>
    <source>
        <strain evidence="2">cv. Punajuju</strain>
    </source>
</reference>
<protein>
    <submittedName>
        <fullName evidence="1">Uncharacterized protein</fullName>
    </submittedName>
</protein>
<sequence>MHRLKQRFLSAVEKKETSLKLKYEEIDMLRTINRQEVGLANMRLENVILEEIVDDEPPRTPSPEFSQQLLTSGHISVDEGDLRLSLTMYKSATPESSRSRGWKPTKRDSSCLKQLSLCWKDEATMVQ</sequence>
<accession>A0ACB9E2T2</accession>
<dbReference type="Proteomes" id="UP001055811">
    <property type="component" value="Linkage Group LG04"/>
</dbReference>
<comment type="caution">
    <text evidence="1">The sequence shown here is derived from an EMBL/GenBank/DDBJ whole genome shotgun (WGS) entry which is preliminary data.</text>
</comment>